<keyword evidence="1" id="KW-0408">Iron</keyword>
<dbReference type="InterPro" id="IPR005123">
    <property type="entry name" value="Oxoglu/Fe-dep_dioxygenase_dom"/>
</dbReference>
<gene>
    <name evidence="4" type="ORF">EC957_004092</name>
</gene>
<dbReference type="AlphaFoldDB" id="A0A9P6K8W7"/>
<feature type="compositionally biased region" description="Low complexity" evidence="2">
    <location>
        <begin position="346"/>
        <end position="359"/>
    </location>
</feature>
<dbReference type="InterPro" id="IPR026992">
    <property type="entry name" value="DIOX_N"/>
</dbReference>
<keyword evidence="1" id="KW-0560">Oxidoreductase</keyword>
<evidence type="ECO:0000256" key="1">
    <source>
        <dbReference type="RuleBase" id="RU003682"/>
    </source>
</evidence>
<proteinExistence type="inferred from homology"/>
<dbReference type="PROSITE" id="PS51471">
    <property type="entry name" value="FE2OG_OXY"/>
    <property type="match status" value="1"/>
</dbReference>
<reference evidence="4" key="1">
    <citation type="journal article" date="2020" name="Fungal Divers.">
        <title>Resolving the Mortierellaceae phylogeny through synthesis of multi-gene phylogenetics and phylogenomics.</title>
        <authorList>
            <person name="Vandepol N."/>
            <person name="Liber J."/>
            <person name="Desiro A."/>
            <person name="Na H."/>
            <person name="Kennedy M."/>
            <person name="Barry K."/>
            <person name="Grigoriev I.V."/>
            <person name="Miller A.N."/>
            <person name="O'Donnell K."/>
            <person name="Stajich J.E."/>
            <person name="Bonito G."/>
        </authorList>
    </citation>
    <scope>NUCLEOTIDE SEQUENCE</scope>
    <source>
        <strain evidence="4">NRRL 2591</strain>
    </source>
</reference>
<dbReference type="InterPro" id="IPR027443">
    <property type="entry name" value="IPNS-like_sf"/>
</dbReference>
<dbReference type="GO" id="GO:0016491">
    <property type="term" value="F:oxidoreductase activity"/>
    <property type="evidence" value="ECO:0007669"/>
    <property type="project" value="UniProtKB-KW"/>
</dbReference>
<organism evidence="4 5">
    <name type="scientific">Mortierella hygrophila</name>
    <dbReference type="NCBI Taxonomy" id="979708"/>
    <lineage>
        <taxon>Eukaryota</taxon>
        <taxon>Fungi</taxon>
        <taxon>Fungi incertae sedis</taxon>
        <taxon>Mucoromycota</taxon>
        <taxon>Mortierellomycotina</taxon>
        <taxon>Mortierellomycetes</taxon>
        <taxon>Mortierellales</taxon>
        <taxon>Mortierellaceae</taxon>
        <taxon>Mortierella</taxon>
    </lineage>
</organism>
<evidence type="ECO:0000256" key="2">
    <source>
        <dbReference type="SAM" id="MobiDB-lite"/>
    </source>
</evidence>
<feature type="region of interest" description="Disordered" evidence="2">
    <location>
        <begin position="346"/>
        <end position="370"/>
    </location>
</feature>
<comment type="caution">
    <text evidence="4">The sequence shown here is derived from an EMBL/GenBank/DDBJ whole genome shotgun (WGS) entry which is preliminary data.</text>
</comment>
<evidence type="ECO:0000313" key="5">
    <source>
        <dbReference type="Proteomes" id="UP000723463"/>
    </source>
</evidence>
<keyword evidence="5" id="KW-1185">Reference proteome</keyword>
<evidence type="ECO:0000313" key="4">
    <source>
        <dbReference type="EMBL" id="KAF9551769.1"/>
    </source>
</evidence>
<comment type="similarity">
    <text evidence="1">Belongs to the iron/ascorbate-dependent oxidoreductase family.</text>
</comment>
<name>A0A9P6K8W7_9FUNG</name>
<dbReference type="Pfam" id="PF03171">
    <property type="entry name" value="2OG-FeII_Oxy"/>
    <property type="match status" value="1"/>
</dbReference>
<dbReference type="Proteomes" id="UP000723463">
    <property type="component" value="Unassembled WGS sequence"/>
</dbReference>
<dbReference type="Gene3D" id="2.60.120.330">
    <property type="entry name" value="B-lactam Antibiotic, Isopenicillin N Synthase, Chain"/>
    <property type="match status" value="1"/>
</dbReference>
<dbReference type="InterPro" id="IPR044861">
    <property type="entry name" value="IPNS-like_FE2OG_OXY"/>
</dbReference>
<accession>A0A9P6K8W7</accession>
<feature type="domain" description="Fe2OG dioxygenase" evidence="3">
    <location>
        <begin position="222"/>
        <end position="323"/>
    </location>
</feature>
<dbReference type="EMBL" id="JAAAXW010000002">
    <property type="protein sequence ID" value="KAF9551769.1"/>
    <property type="molecule type" value="Genomic_DNA"/>
</dbReference>
<dbReference type="PRINTS" id="PR00682">
    <property type="entry name" value="IPNSYNTHASE"/>
</dbReference>
<dbReference type="Pfam" id="PF14226">
    <property type="entry name" value="DIOX_N"/>
    <property type="match status" value="1"/>
</dbReference>
<evidence type="ECO:0000259" key="3">
    <source>
        <dbReference type="PROSITE" id="PS51471"/>
    </source>
</evidence>
<dbReference type="GO" id="GO:0046872">
    <property type="term" value="F:metal ion binding"/>
    <property type="evidence" value="ECO:0007669"/>
    <property type="project" value="UniProtKB-KW"/>
</dbReference>
<keyword evidence="1" id="KW-0479">Metal-binding</keyword>
<protein>
    <recommendedName>
        <fullName evidence="3">Fe2OG dioxygenase domain-containing protein</fullName>
    </recommendedName>
</protein>
<sequence>MMSSIITAAATATAAMPLLKSEITSTAIDAASPLEPSCMSNNTSLPVVKTLSLRDYLSPETRTQFLEEMRQSLVTIGTFYIKDHGVATSLTTSAMQTVRDYFSLPLEEKKKMVIGNSRHFRGYKLIGKELTNNQVDHREQLQFGPERAPLNGFTPSISPNYHGLQGPNQWPVTTLEAVPEFQSTILSFMTELETLSHHLMEAVALSLGLDASYFRTMFGQSPYYRLKCAKYPSVDKAATIGCGAHKDTGFLTVLLQDMVGGLQGQDPKTGEWMDTRPIPNTFIVTMGEAIERLTGGLYHATVHRVLNNTSGQDRYSIPFFFDPAVDAKIPHRIPQLFTVSKALTPSMSSSSLIGGSTSEPESEEDELEEKVNALGIHDEEDARVEGEVLVTGEVRSVKGTWSNGEHIFETVHRCHPEVFERWYTPEL</sequence>
<dbReference type="SUPFAM" id="SSF51197">
    <property type="entry name" value="Clavaminate synthase-like"/>
    <property type="match status" value="1"/>
</dbReference>
<dbReference type="InterPro" id="IPR050231">
    <property type="entry name" value="Iron_ascorbate_oxido_reductase"/>
</dbReference>
<dbReference type="PANTHER" id="PTHR47990">
    <property type="entry name" value="2-OXOGLUTARATE (2OG) AND FE(II)-DEPENDENT OXYGENASE SUPERFAMILY PROTEIN-RELATED"/>
    <property type="match status" value="1"/>
</dbReference>